<dbReference type="Gene3D" id="2.40.240.10">
    <property type="entry name" value="Ribosomal Protein L25, Chain P"/>
    <property type="match status" value="1"/>
</dbReference>
<dbReference type="SUPFAM" id="SSF52374">
    <property type="entry name" value="Nucleotidylyl transferase"/>
    <property type="match status" value="1"/>
</dbReference>
<feature type="domain" description="Glutamyl/glutaminyl-tRNA synthetase class Ib anti-codon binding" evidence="8">
    <location>
        <begin position="208"/>
        <end position="284"/>
    </location>
</feature>
<dbReference type="Gene3D" id="3.40.50.620">
    <property type="entry name" value="HUPs"/>
    <property type="match status" value="1"/>
</dbReference>
<dbReference type="SUPFAM" id="SSF50715">
    <property type="entry name" value="Ribosomal protein L25-like"/>
    <property type="match status" value="1"/>
</dbReference>
<evidence type="ECO:0000259" key="7">
    <source>
        <dbReference type="Pfam" id="PF00749"/>
    </source>
</evidence>
<dbReference type="AlphaFoldDB" id="A0A382VDE4"/>
<evidence type="ECO:0000259" key="8">
    <source>
        <dbReference type="Pfam" id="PF03950"/>
    </source>
</evidence>
<proteinExistence type="predicted"/>
<evidence type="ECO:0000256" key="5">
    <source>
        <dbReference type="ARBA" id="ARBA00022917"/>
    </source>
</evidence>
<dbReference type="GO" id="GO:0005524">
    <property type="term" value="F:ATP binding"/>
    <property type="evidence" value="ECO:0007669"/>
    <property type="project" value="UniProtKB-KW"/>
</dbReference>
<dbReference type="InterPro" id="IPR011035">
    <property type="entry name" value="Ribosomal_bL25/Gln-tRNA_synth"/>
</dbReference>
<feature type="non-terminal residue" evidence="9">
    <location>
        <position position="285"/>
    </location>
</feature>
<feature type="domain" description="Glutamyl/glutaminyl-tRNA synthetase class Ib catalytic" evidence="7">
    <location>
        <begin position="8"/>
        <end position="191"/>
    </location>
</feature>
<evidence type="ECO:0000256" key="1">
    <source>
        <dbReference type="ARBA" id="ARBA00022490"/>
    </source>
</evidence>
<dbReference type="PANTHER" id="PTHR43097">
    <property type="entry name" value="GLUTAMINE-TRNA LIGASE"/>
    <property type="match status" value="1"/>
</dbReference>
<accession>A0A382VDE4</accession>
<dbReference type="InterPro" id="IPR020056">
    <property type="entry name" value="Rbsml_bL25/Gln-tRNA_synth_N"/>
</dbReference>
<dbReference type="Pfam" id="PF03950">
    <property type="entry name" value="tRNA-synt_1c_C"/>
    <property type="match status" value="1"/>
</dbReference>
<dbReference type="GO" id="GO:0006425">
    <property type="term" value="P:glutaminyl-tRNA aminoacylation"/>
    <property type="evidence" value="ECO:0007669"/>
    <property type="project" value="TreeGrafter"/>
</dbReference>
<sequence length="285" mass="33221">RGVPEKPGKESPFRNRSAEESIDLFTRMRVGEFAEGEKTLRAKIDMTSPNLHMRDPVIYRIRHAEHHHAGAKWCIYPMYDFTHCLSDSIEGITHSICTLEFEVHRPLYDWVLDNLPVPQPRPNQHEFARLNLTYTIMSKRKLLQLVKEKRVNGWDDPRMPTLAGLRRRGFTAESIRNFCRSIGVTKYNARTDVGLLENSIRVELNKTAERRCAVLDPLEVIIDNYPEGQTEELEAINNPEDENAGKRSMPFGHRLYIERADFMEDPPKKFFRLGPGREVRLRYAF</sequence>
<dbReference type="GO" id="GO:0004819">
    <property type="term" value="F:glutamine-tRNA ligase activity"/>
    <property type="evidence" value="ECO:0007669"/>
    <property type="project" value="TreeGrafter"/>
</dbReference>
<evidence type="ECO:0000256" key="3">
    <source>
        <dbReference type="ARBA" id="ARBA00022741"/>
    </source>
</evidence>
<feature type="non-terminal residue" evidence="9">
    <location>
        <position position="1"/>
    </location>
</feature>
<keyword evidence="1" id="KW-0963">Cytoplasm</keyword>
<keyword evidence="4" id="KW-0067">ATP-binding</keyword>
<dbReference type="PANTHER" id="PTHR43097:SF5">
    <property type="entry name" value="GLUTAMATE--TRNA LIGASE"/>
    <property type="match status" value="1"/>
</dbReference>
<evidence type="ECO:0000313" key="9">
    <source>
        <dbReference type="EMBL" id="SVD44524.1"/>
    </source>
</evidence>
<dbReference type="EMBL" id="UINC01151113">
    <property type="protein sequence ID" value="SVD44524.1"/>
    <property type="molecule type" value="Genomic_DNA"/>
</dbReference>
<dbReference type="InterPro" id="IPR020059">
    <property type="entry name" value="Glu/Gln-tRNA-synth_Ib_codon-bd"/>
</dbReference>
<name>A0A382VDE4_9ZZZZ</name>
<dbReference type="Pfam" id="PF00749">
    <property type="entry name" value="tRNA-synt_1c"/>
    <property type="match status" value="1"/>
</dbReference>
<evidence type="ECO:0000256" key="6">
    <source>
        <dbReference type="ARBA" id="ARBA00023146"/>
    </source>
</evidence>
<reference evidence="9" key="1">
    <citation type="submission" date="2018-05" db="EMBL/GenBank/DDBJ databases">
        <authorList>
            <person name="Lanie J.A."/>
            <person name="Ng W.-L."/>
            <person name="Kazmierczak K.M."/>
            <person name="Andrzejewski T.M."/>
            <person name="Davidsen T.M."/>
            <person name="Wayne K.J."/>
            <person name="Tettelin H."/>
            <person name="Glass J.I."/>
            <person name="Rusch D."/>
            <person name="Podicherti R."/>
            <person name="Tsui H.-C.T."/>
            <person name="Winkler M.E."/>
        </authorList>
    </citation>
    <scope>NUCLEOTIDE SEQUENCE</scope>
</reference>
<organism evidence="9">
    <name type="scientific">marine metagenome</name>
    <dbReference type="NCBI Taxonomy" id="408172"/>
    <lineage>
        <taxon>unclassified sequences</taxon>
        <taxon>metagenomes</taxon>
        <taxon>ecological metagenomes</taxon>
    </lineage>
</organism>
<evidence type="ECO:0000256" key="4">
    <source>
        <dbReference type="ARBA" id="ARBA00022840"/>
    </source>
</evidence>
<dbReference type="InterPro" id="IPR014729">
    <property type="entry name" value="Rossmann-like_a/b/a_fold"/>
</dbReference>
<keyword evidence="2" id="KW-0436">Ligase</keyword>
<protein>
    <recommendedName>
        <fullName evidence="10">Glutamyl/glutaminyl-tRNA synthetase class Ib catalytic domain-containing protein</fullName>
    </recommendedName>
</protein>
<dbReference type="InterPro" id="IPR050132">
    <property type="entry name" value="Gln/Glu-tRNA_Ligase"/>
</dbReference>
<keyword evidence="6" id="KW-0030">Aminoacyl-tRNA synthetase</keyword>
<evidence type="ECO:0008006" key="10">
    <source>
        <dbReference type="Google" id="ProtNLM"/>
    </source>
</evidence>
<keyword evidence="3" id="KW-0547">Nucleotide-binding</keyword>
<dbReference type="GO" id="GO:0005829">
    <property type="term" value="C:cytosol"/>
    <property type="evidence" value="ECO:0007669"/>
    <property type="project" value="TreeGrafter"/>
</dbReference>
<gene>
    <name evidence="9" type="ORF">METZ01_LOCUS397378</name>
</gene>
<dbReference type="InterPro" id="IPR020058">
    <property type="entry name" value="Glu/Gln-tRNA-synth_Ib_cat-dom"/>
</dbReference>
<evidence type="ECO:0000256" key="2">
    <source>
        <dbReference type="ARBA" id="ARBA00022598"/>
    </source>
</evidence>
<keyword evidence="5" id="KW-0648">Protein biosynthesis</keyword>